<organism evidence="9 10">
    <name type="scientific">Candida theae</name>
    <dbReference type="NCBI Taxonomy" id="1198502"/>
    <lineage>
        <taxon>Eukaryota</taxon>
        <taxon>Fungi</taxon>
        <taxon>Dikarya</taxon>
        <taxon>Ascomycota</taxon>
        <taxon>Saccharomycotina</taxon>
        <taxon>Pichiomycetes</taxon>
        <taxon>Debaryomycetaceae</taxon>
        <taxon>Candida/Lodderomyces clade</taxon>
        <taxon>Candida</taxon>
    </lineage>
</organism>
<evidence type="ECO:0000256" key="6">
    <source>
        <dbReference type="ARBA" id="ARBA00029995"/>
    </source>
</evidence>
<feature type="compositionally biased region" description="Polar residues" evidence="8">
    <location>
        <begin position="21"/>
        <end position="47"/>
    </location>
</feature>
<dbReference type="PANTHER" id="PTHR39145:SF1">
    <property type="entry name" value="BIOGENESIS OF LYSOSOME-RELATED ORGANELLES COMPLEX 1 SUBUNIT CNL1"/>
    <property type="match status" value="1"/>
</dbReference>
<evidence type="ECO:0000256" key="3">
    <source>
        <dbReference type="ARBA" id="ARBA00007289"/>
    </source>
</evidence>
<dbReference type="GO" id="GO:0031083">
    <property type="term" value="C:BLOC-1 complex"/>
    <property type="evidence" value="ECO:0007669"/>
    <property type="project" value="InterPro"/>
</dbReference>
<dbReference type="AlphaFoldDB" id="A0AAD5BGY1"/>
<keyword evidence="5" id="KW-0963">Cytoplasm</keyword>
<dbReference type="RefSeq" id="XP_051609967.1">
    <property type="nucleotide sequence ID" value="XM_051750749.1"/>
</dbReference>
<accession>A0AAD5BGY1</accession>
<evidence type="ECO:0000256" key="1">
    <source>
        <dbReference type="ARBA" id="ARBA00003807"/>
    </source>
</evidence>
<protein>
    <recommendedName>
        <fullName evidence="4">Biogenesis of lysosome-related organelles complex 1 subunit CNL1</fullName>
    </recommendedName>
    <alternativeName>
        <fullName evidence="6">CNO-like protein 1</fullName>
    </alternativeName>
</protein>
<comment type="similarity">
    <text evidence="3">Belongs to the BLOC1S4 family.</text>
</comment>
<dbReference type="CDD" id="cd24144">
    <property type="entry name" value="BLOC1_CNL1"/>
    <property type="match status" value="1"/>
</dbReference>
<evidence type="ECO:0000256" key="8">
    <source>
        <dbReference type="SAM" id="MobiDB-lite"/>
    </source>
</evidence>
<feature type="region of interest" description="Disordered" evidence="8">
    <location>
        <begin position="1"/>
        <end position="47"/>
    </location>
</feature>
<gene>
    <name evidence="9" type="ORF">KGF57_001534</name>
</gene>
<dbReference type="GO" id="GO:0007032">
    <property type="term" value="P:endosome organization"/>
    <property type="evidence" value="ECO:0007669"/>
    <property type="project" value="TreeGrafter"/>
</dbReference>
<evidence type="ECO:0000313" key="10">
    <source>
        <dbReference type="Proteomes" id="UP001204833"/>
    </source>
</evidence>
<dbReference type="GO" id="GO:0005737">
    <property type="term" value="C:cytoplasm"/>
    <property type="evidence" value="ECO:0007669"/>
    <property type="project" value="UniProtKB-SubCell"/>
</dbReference>
<sequence length="148" mass="17263">MKSSSPHGNDPGAAEVPDPSTFDNKQAAPKTTTSTTESLSRVPSQETDPLELHKLSLSYDYLMFKIKDYIKTLTDQTYDSVLRKQNLINDDYFEKQLNLSRQYEDIDKLLKTCNELEQEFMKIDQLEMFVRDFKQRLDAIEKRFAEKP</sequence>
<evidence type="ECO:0000256" key="2">
    <source>
        <dbReference type="ARBA" id="ARBA00004496"/>
    </source>
</evidence>
<evidence type="ECO:0000256" key="5">
    <source>
        <dbReference type="ARBA" id="ARBA00022490"/>
    </source>
</evidence>
<dbReference type="Proteomes" id="UP001204833">
    <property type="component" value="Unassembled WGS sequence"/>
</dbReference>
<dbReference type="EMBL" id="JAIHNG010000069">
    <property type="protein sequence ID" value="KAI5961994.1"/>
    <property type="molecule type" value="Genomic_DNA"/>
</dbReference>
<name>A0AAD5BGY1_9ASCO</name>
<proteinExistence type="inferred from homology"/>
<evidence type="ECO:0000313" key="9">
    <source>
        <dbReference type="EMBL" id="KAI5961994.1"/>
    </source>
</evidence>
<comment type="function">
    <text evidence="1">Component of the biogenesis of lysosome-related organelles complex-1 (BLOC-1), a complex that is involved in endosomal cargo sorting.</text>
</comment>
<reference evidence="9 10" key="1">
    <citation type="journal article" date="2022" name="DNA Res.">
        <title>Genome analysis of five recently described species of the CUG-Ser clade uncovers Candida theae as a new hybrid lineage with pathogenic potential in the Candida parapsilosis species complex.</title>
        <authorList>
            <person name="Mixao V."/>
            <person name="Del Olmo V."/>
            <person name="Hegedusova E."/>
            <person name="Saus E."/>
            <person name="Pryszcz L."/>
            <person name="Cillingova A."/>
            <person name="Nosek J."/>
            <person name="Gabaldon T."/>
        </authorList>
    </citation>
    <scope>NUCLEOTIDE SEQUENCE [LARGE SCALE GENOMIC DNA]</scope>
    <source>
        <strain evidence="9 10">CBS 12239</strain>
    </source>
</reference>
<keyword evidence="7" id="KW-0175">Coiled coil</keyword>
<evidence type="ECO:0000256" key="7">
    <source>
        <dbReference type="SAM" id="Coils"/>
    </source>
</evidence>
<dbReference type="PANTHER" id="PTHR39145">
    <property type="entry name" value="BIOGENESIS OF LYSOSOME-RELATED ORGANELLES COMPLEX 1 SUBUNIT CNL1"/>
    <property type="match status" value="1"/>
</dbReference>
<comment type="subcellular location">
    <subcellularLocation>
        <location evidence="2">Cytoplasm</location>
    </subcellularLocation>
</comment>
<evidence type="ECO:0000256" key="4">
    <source>
        <dbReference type="ARBA" id="ARBA00014971"/>
    </source>
</evidence>
<dbReference type="InterPro" id="IPR034455">
    <property type="entry name" value="CNL1"/>
</dbReference>
<keyword evidence="10" id="KW-1185">Reference proteome</keyword>
<feature type="coiled-coil region" evidence="7">
    <location>
        <begin position="99"/>
        <end position="143"/>
    </location>
</feature>
<dbReference type="GeneID" id="76149593"/>
<comment type="caution">
    <text evidence="9">The sequence shown here is derived from an EMBL/GenBank/DDBJ whole genome shotgun (WGS) entry which is preliminary data.</text>
</comment>